<dbReference type="EMBL" id="MTKT01005556">
    <property type="protein sequence ID" value="OWM65974.1"/>
    <property type="molecule type" value="Genomic_DNA"/>
</dbReference>
<accession>A0A218VZH0</accession>
<comment type="caution">
    <text evidence="2">The sequence shown here is derived from an EMBL/GenBank/DDBJ whole genome shotgun (WGS) entry which is preliminary data.</text>
</comment>
<evidence type="ECO:0000313" key="3">
    <source>
        <dbReference type="Proteomes" id="UP000197138"/>
    </source>
</evidence>
<evidence type="ECO:0000313" key="2">
    <source>
        <dbReference type="EMBL" id="OWM65974.1"/>
    </source>
</evidence>
<name>A0A218VZH0_PUNGR</name>
<dbReference type="AlphaFoldDB" id="A0A218VZH0"/>
<keyword evidence="1" id="KW-0472">Membrane</keyword>
<sequence>MEQAVGHRRASRGSESHALINGRALSLGLSCLSTATALEGAPSNVNRSTRGCSCAVRPGHVFQESEPSTTYLAYSVTAAFHVSNSGRAYYSYRGQTEEVDSYRKEMVPPQLRVLGGSAAIILGGFVTINVVSAVTMSVVRTVTERKRVNMHSKNFPNSVETSHLAFLMIPQ</sequence>
<feature type="transmembrane region" description="Helical" evidence="1">
    <location>
        <begin position="113"/>
        <end position="139"/>
    </location>
</feature>
<organism evidence="2 3">
    <name type="scientific">Punica granatum</name>
    <name type="common">Pomegranate</name>
    <dbReference type="NCBI Taxonomy" id="22663"/>
    <lineage>
        <taxon>Eukaryota</taxon>
        <taxon>Viridiplantae</taxon>
        <taxon>Streptophyta</taxon>
        <taxon>Embryophyta</taxon>
        <taxon>Tracheophyta</taxon>
        <taxon>Spermatophyta</taxon>
        <taxon>Magnoliopsida</taxon>
        <taxon>eudicotyledons</taxon>
        <taxon>Gunneridae</taxon>
        <taxon>Pentapetalae</taxon>
        <taxon>rosids</taxon>
        <taxon>malvids</taxon>
        <taxon>Myrtales</taxon>
        <taxon>Lythraceae</taxon>
        <taxon>Punica</taxon>
    </lineage>
</organism>
<evidence type="ECO:0000256" key="1">
    <source>
        <dbReference type="SAM" id="Phobius"/>
    </source>
</evidence>
<protein>
    <submittedName>
        <fullName evidence="2">Uncharacterized protein</fullName>
    </submittedName>
</protein>
<gene>
    <name evidence="2" type="ORF">CDL15_Pgr015399</name>
</gene>
<proteinExistence type="predicted"/>
<dbReference type="Proteomes" id="UP000197138">
    <property type="component" value="Unassembled WGS sequence"/>
</dbReference>
<keyword evidence="1" id="KW-1133">Transmembrane helix</keyword>
<keyword evidence="1" id="KW-0812">Transmembrane</keyword>
<reference evidence="3" key="1">
    <citation type="journal article" date="2017" name="Plant J.">
        <title>The pomegranate (Punica granatum L.) genome and the genomics of punicalagin biosynthesis.</title>
        <authorList>
            <person name="Qin G."/>
            <person name="Xu C."/>
            <person name="Ming R."/>
            <person name="Tang H."/>
            <person name="Guyot R."/>
            <person name="Kramer E.M."/>
            <person name="Hu Y."/>
            <person name="Yi X."/>
            <person name="Qi Y."/>
            <person name="Xu X."/>
            <person name="Gao Z."/>
            <person name="Pan H."/>
            <person name="Jian J."/>
            <person name="Tian Y."/>
            <person name="Yue Z."/>
            <person name="Xu Y."/>
        </authorList>
    </citation>
    <scope>NUCLEOTIDE SEQUENCE [LARGE SCALE GENOMIC DNA]</scope>
    <source>
        <strain evidence="3">cv. Dabenzi</strain>
    </source>
</reference>